<dbReference type="PROSITE" id="PS50893">
    <property type="entry name" value="ABC_TRANSPORTER_2"/>
    <property type="match status" value="1"/>
</dbReference>
<keyword evidence="1" id="KW-0813">Transport</keyword>
<evidence type="ECO:0000313" key="6">
    <source>
        <dbReference type="Proteomes" id="UP000233256"/>
    </source>
</evidence>
<comment type="caution">
    <text evidence="5">The sequence shown here is derived from an EMBL/GenBank/DDBJ whole genome shotgun (WGS) entry which is preliminary data.</text>
</comment>
<dbReference type="SUPFAM" id="SSF50331">
    <property type="entry name" value="MOP-like"/>
    <property type="match status" value="1"/>
</dbReference>
<evidence type="ECO:0000259" key="4">
    <source>
        <dbReference type="PROSITE" id="PS50893"/>
    </source>
</evidence>
<protein>
    <submittedName>
        <fullName evidence="5">Molybdenum ABC transporter ATP-binding protein</fullName>
    </submittedName>
</protein>
<evidence type="ECO:0000256" key="3">
    <source>
        <dbReference type="ARBA" id="ARBA00022840"/>
    </source>
</evidence>
<reference evidence="5 6" key="1">
    <citation type="journal article" date="2017" name="ISME J.">
        <title>Potential for microbial H2 and metal transformations associated with novel bacteria and archaea in deep terrestrial subsurface sediments.</title>
        <authorList>
            <person name="Hernsdorf A.W."/>
            <person name="Amano Y."/>
            <person name="Miyakawa K."/>
            <person name="Ise K."/>
            <person name="Suzuki Y."/>
            <person name="Anantharaman K."/>
            <person name="Probst A."/>
            <person name="Burstein D."/>
            <person name="Thomas B.C."/>
            <person name="Banfield J.F."/>
        </authorList>
    </citation>
    <scope>NUCLEOTIDE SEQUENCE [LARGE SCALE GENOMIC DNA]</scope>
    <source>
        <strain evidence="5">HGW-Wallbacteria-1</strain>
    </source>
</reference>
<keyword evidence="2" id="KW-0547">Nucleotide-binding</keyword>
<dbReference type="PROSITE" id="PS00211">
    <property type="entry name" value="ABC_TRANSPORTER_1"/>
    <property type="match status" value="1"/>
</dbReference>
<dbReference type="InterPro" id="IPR027417">
    <property type="entry name" value="P-loop_NTPase"/>
</dbReference>
<dbReference type="Gene3D" id="3.40.50.300">
    <property type="entry name" value="P-loop containing nucleotide triphosphate hydrolases"/>
    <property type="match status" value="1"/>
</dbReference>
<gene>
    <name evidence="5" type="ORF">CVV64_01435</name>
</gene>
<dbReference type="PANTHER" id="PTHR42781:SF4">
    <property type="entry name" value="SPERMIDINE_PUTRESCINE IMPORT ATP-BINDING PROTEIN POTA"/>
    <property type="match status" value="1"/>
</dbReference>
<dbReference type="InterPro" id="IPR003593">
    <property type="entry name" value="AAA+_ATPase"/>
</dbReference>
<accession>A0A2N1PUU6</accession>
<dbReference type="EMBL" id="PGXC01000001">
    <property type="protein sequence ID" value="PKK92109.1"/>
    <property type="molecule type" value="Genomic_DNA"/>
</dbReference>
<dbReference type="SUPFAM" id="SSF52540">
    <property type="entry name" value="P-loop containing nucleoside triphosphate hydrolases"/>
    <property type="match status" value="1"/>
</dbReference>
<evidence type="ECO:0000256" key="2">
    <source>
        <dbReference type="ARBA" id="ARBA00022741"/>
    </source>
</evidence>
<organism evidence="5 6">
    <name type="scientific">Candidatus Wallbacteria bacterium HGW-Wallbacteria-1</name>
    <dbReference type="NCBI Taxonomy" id="2013854"/>
    <lineage>
        <taxon>Bacteria</taxon>
        <taxon>Candidatus Walliibacteriota</taxon>
    </lineage>
</organism>
<dbReference type="InterPro" id="IPR050093">
    <property type="entry name" value="ABC_SmlMolc_Importer"/>
</dbReference>
<dbReference type="GO" id="GO:0005524">
    <property type="term" value="F:ATP binding"/>
    <property type="evidence" value="ECO:0007669"/>
    <property type="project" value="UniProtKB-KW"/>
</dbReference>
<keyword evidence="3 5" id="KW-0067">ATP-binding</keyword>
<proteinExistence type="predicted"/>
<dbReference type="InterPro" id="IPR003439">
    <property type="entry name" value="ABC_transporter-like_ATP-bd"/>
</dbReference>
<feature type="domain" description="ABC transporter" evidence="4">
    <location>
        <begin position="18"/>
        <end position="248"/>
    </location>
</feature>
<sequence>MGTRSLFRQGRQRIMKELVLENIRKRIGGNFGLNVNLIVRTGDYFVLLGPCGSGKTKLLETVAGILPPDSGRVLLDGHDVTGLAPEKRNMGFVYQNKALFPHMSVRDNIEFGLLCRPLSRVEREHRMERVSEALGIASLMDRRDSTSLSGGEAQKVAMARALVLEPSLLLLDEPLSSMDPGAREAFYVLLSKLPGEFGLTVIHVTHDLTEARALGKSMGVMRDGRVEQTGTVEEMMTRPATRYVADFLMVQNLVPLRALGITSPFETGCFRPEEVHLLPIEGSSEAIAEGFGQSDHFHFSCRIVAVHDRGDTVRVDLAAPGLDITASLGKAVLRRGGFSPGDSVVAVIMRDSVHTI</sequence>
<dbReference type="GO" id="GO:0016887">
    <property type="term" value="F:ATP hydrolysis activity"/>
    <property type="evidence" value="ECO:0007669"/>
    <property type="project" value="InterPro"/>
</dbReference>
<evidence type="ECO:0000256" key="1">
    <source>
        <dbReference type="ARBA" id="ARBA00022448"/>
    </source>
</evidence>
<evidence type="ECO:0000313" key="5">
    <source>
        <dbReference type="EMBL" id="PKK92109.1"/>
    </source>
</evidence>
<name>A0A2N1PUU6_9BACT</name>
<dbReference type="Pfam" id="PF00005">
    <property type="entry name" value="ABC_tran"/>
    <property type="match status" value="1"/>
</dbReference>
<dbReference type="PANTHER" id="PTHR42781">
    <property type="entry name" value="SPERMIDINE/PUTRESCINE IMPORT ATP-BINDING PROTEIN POTA"/>
    <property type="match status" value="1"/>
</dbReference>
<dbReference type="Proteomes" id="UP000233256">
    <property type="component" value="Unassembled WGS sequence"/>
</dbReference>
<dbReference type="SMART" id="SM00382">
    <property type="entry name" value="AAA"/>
    <property type="match status" value="1"/>
</dbReference>
<dbReference type="InterPro" id="IPR017871">
    <property type="entry name" value="ABC_transporter-like_CS"/>
</dbReference>
<dbReference type="AlphaFoldDB" id="A0A2N1PUU6"/>
<dbReference type="InterPro" id="IPR008995">
    <property type="entry name" value="Mo/tungstate-bd_C_term_dom"/>
</dbReference>